<dbReference type="PANTHER" id="PTHR47197:SF3">
    <property type="entry name" value="DIHYDRO-HEME D1 DEHYDROGENASE"/>
    <property type="match status" value="1"/>
</dbReference>
<feature type="chain" id="PRO_5022113401" evidence="2">
    <location>
        <begin position="29"/>
        <end position="341"/>
    </location>
</feature>
<dbReference type="SUPFAM" id="SSF51004">
    <property type="entry name" value="C-terminal (heme d1) domain of cytochrome cd1-nitrite reductase"/>
    <property type="match status" value="1"/>
</dbReference>
<dbReference type="Gene3D" id="2.130.10.10">
    <property type="entry name" value="YVTN repeat-like/Quinoprotein amine dehydrogenase"/>
    <property type="match status" value="2"/>
</dbReference>
<reference evidence="4 5" key="1">
    <citation type="submission" date="2019-07" db="EMBL/GenBank/DDBJ databases">
        <title>Draft genome for Aliikangiella sp. M105.</title>
        <authorList>
            <person name="Wang G."/>
        </authorList>
    </citation>
    <scope>NUCLEOTIDE SEQUENCE [LARGE SCALE GENOMIC DNA]</scope>
    <source>
        <strain evidence="4 5">M105</strain>
    </source>
</reference>
<comment type="caution">
    <text evidence="4">The sequence shown here is derived from an EMBL/GenBank/DDBJ whole genome shotgun (WGS) entry which is preliminary data.</text>
</comment>
<dbReference type="InterPro" id="IPR051200">
    <property type="entry name" value="Host-pathogen_enzymatic-act"/>
</dbReference>
<dbReference type="InterPro" id="IPR011048">
    <property type="entry name" value="Haem_d1_sf"/>
</dbReference>
<evidence type="ECO:0000256" key="2">
    <source>
        <dbReference type="SAM" id="SignalP"/>
    </source>
</evidence>
<dbReference type="Pfam" id="PF21783">
    <property type="entry name" value="YNCE"/>
    <property type="match status" value="1"/>
</dbReference>
<dbReference type="AlphaFoldDB" id="A0A545U7Y3"/>
<sequence>MKPLQSPSLLQVLIFSIMLNIAPTSTQADTLLVGNKSQATLSVIDISSNSIKRVIRTGIGPHEVAISPNQKYAAVVNYGDHSVKGNSVSLIDIDKGEVINTVTHDKLLSPHGIQWFKDNKHILVTAERNKAIVKLNPFNGKITGVAKTNAEVSHMLVISPDESFAAVSNIVSGSLSLVDLKTFKLIKEIQTGGGAEGIDISSDGSKIWVTNRDDDTVSIVEVATRKVIKTLPSKGFPIRVKISPNQKYALVSNAKMNTLTIFNASSLEKVKEMSLASDDSKVPLQFPIGILIDNKSQNAYVAHAGGDKISVIDLARLERTKLLTGGLTPDGMGFIERKVSY</sequence>
<evidence type="ECO:0000313" key="4">
    <source>
        <dbReference type="EMBL" id="TQV85577.1"/>
    </source>
</evidence>
<name>A0A545U7Y3_9GAMM</name>
<dbReference type="PANTHER" id="PTHR47197">
    <property type="entry name" value="PROTEIN NIRF"/>
    <property type="match status" value="1"/>
</dbReference>
<protein>
    <submittedName>
        <fullName evidence="4">YncE family protein</fullName>
    </submittedName>
</protein>
<dbReference type="RefSeq" id="WP_142933253.1">
    <property type="nucleotide sequence ID" value="NZ_ML660168.1"/>
</dbReference>
<dbReference type="InterPro" id="IPR011964">
    <property type="entry name" value="YVTN_b-propeller_repeat"/>
</dbReference>
<feature type="domain" description="YNCE-like beta-propeller" evidence="3">
    <location>
        <begin position="141"/>
        <end position="231"/>
    </location>
</feature>
<dbReference type="InterPro" id="IPR048433">
    <property type="entry name" value="YNCE-like_beta-prop"/>
</dbReference>
<feature type="signal peptide" evidence="2">
    <location>
        <begin position="1"/>
        <end position="28"/>
    </location>
</feature>
<dbReference type="EMBL" id="VIKS01000012">
    <property type="protein sequence ID" value="TQV85577.1"/>
    <property type="molecule type" value="Genomic_DNA"/>
</dbReference>
<organism evidence="4 5">
    <name type="scientific">Aliikangiella coralliicola</name>
    <dbReference type="NCBI Taxonomy" id="2592383"/>
    <lineage>
        <taxon>Bacteria</taxon>
        <taxon>Pseudomonadati</taxon>
        <taxon>Pseudomonadota</taxon>
        <taxon>Gammaproteobacteria</taxon>
        <taxon>Oceanospirillales</taxon>
        <taxon>Pleioneaceae</taxon>
        <taxon>Aliikangiella</taxon>
    </lineage>
</organism>
<keyword evidence="1 2" id="KW-0732">Signal</keyword>
<evidence type="ECO:0000313" key="5">
    <source>
        <dbReference type="Proteomes" id="UP000315439"/>
    </source>
</evidence>
<evidence type="ECO:0000259" key="3">
    <source>
        <dbReference type="Pfam" id="PF21783"/>
    </source>
</evidence>
<evidence type="ECO:0000256" key="1">
    <source>
        <dbReference type="ARBA" id="ARBA00022729"/>
    </source>
</evidence>
<dbReference type="NCBIfam" id="TIGR02276">
    <property type="entry name" value="beta_rpt_yvtn"/>
    <property type="match status" value="1"/>
</dbReference>
<dbReference type="Proteomes" id="UP000315439">
    <property type="component" value="Unassembled WGS sequence"/>
</dbReference>
<dbReference type="OrthoDB" id="5624218at2"/>
<gene>
    <name evidence="4" type="ORF">FLL46_20695</name>
</gene>
<accession>A0A545U7Y3</accession>
<proteinExistence type="predicted"/>
<dbReference type="InterPro" id="IPR015943">
    <property type="entry name" value="WD40/YVTN_repeat-like_dom_sf"/>
</dbReference>
<keyword evidence="5" id="KW-1185">Reference proteome</keyword>